<gene>
    <name evidence="1" type="ORF">JCM19231_4045</name>
</gene>
<accession>A0A0B8NZD4</accession>
<comment type="caution">
    <text evidence="1">The sequence shown here is derived from an EMBL/GenBank/DDBJ whole genome shotgun (WGS) entry which is preliminary data.</text>
</comment>
<proteinExistence type="predicted"/>
<name>A0A0B8NZD4_9VIBR</name>
<evidence type="ECO:0000313" key="2">
    <source>
        <dbReference type="Proteomes" id="UP000031671"/>
    </source>
</evidence>
<evidence type="ECO:0000313" key="1">
    <source>
        <dbReference type="EMBL" id="GAM56099.1"/>
    </source>
</evidence>
<dbReference type="EMBL" id="BBRZ01000023">
    <property type="protein sequence ID" value="GAM56099.1"/>
    <property type="molecule type" value="Genomic_DNA"/>
</dbReference>
<protein>
    <submittedName>
        <fullName evidence="1">Uncharacterized protein</fullName>
    </submittedName>
</protein>
<organism evidence="1 2">
    <name type="scientific">Vibrio ishigakensis</name>
    <dbReference type="NCBI Taxonomy" id="1481914"/>
    <lineage>
        <taxon>Bacteria</taxon>
        <taxon>Pseudomonadati</taxon>
        <taxon>Pseudomonadota</taxon>
        <taxon>Gammaproteobacteria</taxon>
        <taxon>Vibrionales</taxon>
        <taxon>Vibrionaceae</taxon>
        <taxon>Vibrio</taxon>
    </lineage>
</organism>
<sequence>MAKSMSNKKLTLVLCGATLAMFGFGFAWSLCTTSYANS</sequence>
<reference evidence="1 2" key="2">
    <citation type="submission" date="2015-01" db="EMBL/GenBank/DDBJ databases">
        <authorList>
            <consortium name="NBRP consortium"/>
            <person name="Sawabe T."/>
            <person name="Meirelles P."/>
            <person name="Feng G."/>
            <person name="Sayaka M."/>
            <person name="Hattori M."/>
            <person name="Ohkuma M."/>
        </authorList>
    </citation>
    <scope>NUCLEOTIDE SEQUENCE [LARGE SCALE GENOMIC DNA]</scope>
    <source>
        <strain evidence="2">JCM 19231</strain>
    </source>
</reference>
<dbReference type="AlphaFoldDB" id="A0A0B8NZD4"/>
<reference evidence="1 2" key="1">
    <citation type="submission" date="2015-01" db="EMBL/GenBank/DDBJ databases">
        <title>Vibrio sp. C1 JCM 19231 whole genome shotgun sequence.</title>
        <authorList>
            <person name="Sawabe T."/>
            <person name="Meirelles P."/>
            <person name="Feng G."/>
            <person name="Sayaka M."/>
            <person name="Hattori M."/>
            <person name="Ohkuma M."/>
        </authorList>
    </citation>
    <scope>NUCLEOTIDE SEQUENCE [LARGE SCALE GENOMIC DNA]</scope>
    <source>
        <strain evidence="2">JCM 19231</strain>
    </source>
</reference>
<dbReference type="Proteomes" id="UP000031671">
    <property type="component" value="Unassembled WGS sequence"/>
</dbReference>
<keyword evidence="2" id="KW-1185">Reference proteome</keyword>